<dbReference type="STRING" id="4432.A0A1U7Z5E4"/>
<dbReference type="InterPro" id="IPR006456">
    <property type="entry name" value="ZF_HD_homeobox_Cys/His_dimer"/>
</dbReference>
<sequence>MQILTFVIYLKSRSLSVALTSQSFSQISLSLSLSLTHTFFLSLRSKNSGREGEEGSKRMDLSMVSYGHMESGKPERENGGGDEGGMRPVEANRRFVGEPVMEQVSSSNGRMMGSVGRAIRYKECQRNHSASIGGHTYDGCGEFMAAGEEGSKESMRCAACGCHRSFHRKEFPGGCTAEFQQRYLHHIQSPPPPPPMVLYNHVGPAQNPGWERPKMGGGGGGGGGFPPIPAFPVPVHQRVPVVGGMGAVDMRNLQYQQYQQQQSDQDRRSETPEEGEVQMGSSVKNKRFRTKFTQEQKDKMLEFAEKLGWRIQKHDDVALNQFCSEVGVKRHVLKVWMHNNKNAQRKRENSATPAAGVAAAAATELIGV</sequence>
<keyword evidence="8" id="KW-0804">Transcription</keyword>
<protein>
    <submittedName>
        <fullName evidence="13">Zinc-finger homeodomain protein 1-like</fullName>
    </submittedName>
</protein>
<keyword evidence="2" id="KW-0479">Metal-binding</keyword>
<dbReference type="InterPro" id="IPR006455">
    <property type="entry name" value="Homeodomain_ZF_HD"/>
</dbReference>
<dbReference type="GO" id="GO:0003700">
    <property type="term" value="F:DNA-binding transcription factor activity"/>
    <property type="evidence" value="ECO:0000318"/>
    <property type="project" value="GO_Central"/>
</dbReference>
<feature type="region of interest" description="Disordered" evidence="10">
    <location>
        <begin position="47"/>
        <end position="88"/>
    </location>
</feature>
<dbReference type="NCBIfam" id="TIGR01566">
    <property type="entry name" value="ZF_HD_prot_N"/>
    <property type="match status" value="1"/>
</dbReference>
<keyword evidence="3" id="KW-0863">Zinc-finger</keyword>
<dbReference type="GO" id="GO:0005634">
    <property type="term" value="C:nucleus"/>
    <property type="evidence" value="ECO:0000318"/>
    <property type="project" value="GO_Central"/>
</dbReference>
<evidence type="ECO:0000256" key="8">
    <source>
        <dbReference type="ARBA" id="ARBA00023163"/>
    </source>
</evidence>
<keyword evidence="9" id="KW-0539">Nucleus</keyword>
<dbReference type="InParanoid" id="A0A1U7Z5E4"/>
<keyword evidence="12" id="KW-1185">Reference proteome</keyword>
<dbReference type="GeneID" id="104589415"/>
<dbReference type="KEGG" id="nnu:104589415"/>
<evidence type="ECO:0000256" key="1">
    <source>
        <dbReference type="ARBA" id="ARBA00004123"/>
    </source>
</evidence>
<keyword evidence="4" id="KW-0862">Zinc</keyword>
<dbReference type="eggNOG" id="ENOG502RY8C">
    <property type="taxonomic scope" value="Eukaryota"/>
</dbReference>
<evidence type="ECO:0000256" key="10">
    <source>
        <dbReference type="SAM" id="MobiDB-lite"/>
    </source>
</evidence>
<keyword evidence="5" id="KW-0805">Transcription regulation</keyword>
<organism evidence="12 13">
    <name type="scientific">Nelumbo nucifera</name>
    <name type="common">Sacred lotus</name>
    <dbReference type="NCBI Taxonomy" id="4432"/>
    <lineage>
        <taxon>Eukaryota</taxon>
        <taxon>Viridiplantae</taxon>
        <taxon>Streptophyta</taxon>
        <taxon>Embryophyta</taxon>
        <taxon>Tracheophyta</taxon>
        <taxon>Spermatophyta</taxon>
        <taxon>Magnoliopsida</taxon>
        <taxon>Proteales</taxon>
        <taxon>Nelumbonaceae</taxon>
        <taxon>Nelumbo</taxon>
    </lineage>
</organism>
<feature type="compositionally biased region" description="Basic and acidic residues" evidence="10">
    <location>
        <begin position="48"/>
        <end position="60"/>
    </location>
</feature>
<dbReference type="NCBIfam" id="TIGR01565">
    <property type="entry name" value="homeo_ZF_HD"/>
    <property type="match status" value="1"/>
</dbReference>
<evidence type="ECO:0000256" key="7">
    <source>
        <dbReference type="ARBA" id="ARBA00023155"/>
    </source>
</evidence>
<dbReference type="FunFam" id="1.10.10.60:FF:000257">
    <property type="entry name" value="Zinc-finger homeodomain protein 2"/>
    <property type="match status" value="1"/>
</dbReference>
<dbReference type="SUPFAM" id="SSF46689">
    <property type="entry name" value="Homeodomain-like"/>
    <property type="match status" value="1"/>
</dbReference>
<dbReference type="Pfam" id="PF04770">
    <property type="entry name" value="ZF-HD_dimer"/>
    <property type="match status" value="1"/>
</dbReference>
<evidence type="ECO:0000256" key="3">
    <source>
        <dbReference type="ARBA" id="ARBA00022771"/>
    </source>
</evidence>
<feature type="compositionally biased region" description="Basic and acidic residues" evidence="10">
    <location>
        <begin position="70"/>
        <end position="79"/>
    </location>
</feature>
<evidence type="ECO:0000256" key="4">
    <source>
        <dbReference type="ARBA" id="ARBA00022833"/>
    </source>
</evidence>
<evidence type="ECO:0000256" key="2">
    <source>
        <dbReference type="ARBA" id="ARBA00022723"/>
    </source>
</evidence>
<dbReference type="Proteomes" id="UP000189703">
    <property type="component" value="Unplaced"/>
</dbReference>
<evidence type="ECO:0000256" key="6">
    <source>
        <dbReference type="ARBA" id="ARBA00023125"/>
    </source>
</evidence>
<comment type="subcellular location">
    <subcellularLocation>
        <location evidence="1">Nucleus</location>
    </subcellularLocation>
</comment>
<accession>A0A1U7Z5E4</accession>
<feature type="domain" description="ZF-HD dimerization-type" evidence="11">
    <location>
        <begin position="121"/>
        <end position="170"/>
    </location>
</feature>
<keyword evidence="6" id="KW-0238">DNA-binding</keyword>
<keyword evidence="7" id="KW-0371">Homeobox</keyword>
<evidence type="ECO:0000259" key="11">
    <source>
        <dbReference type="PROSITE" id="PS51523"/>
    </source>
</evidence>
<dbReference type="PROSITE" id="PS51523">
    <property type="entry name" value="ZF_HD_DIMER"/>
    <property type="match status" value="1"/>
</dbReference>
<name>A0A1U7Z5E4_NELNU</name>
<dbReference type="InterPro" id="IPR009057">
    <property type="entry name" value="Homeodomain-like_sf"/>
</dbReference>
<reference evidence="13" key="1">
    <citation type="submission" date="2025-08" db="UniProtKB">
        <authorList>
            <consortium name="RefSeq"/>
        </authorList>
    </citation>
    <scope>IDENTIFICATION</scope>
</reference>
<dbReference type="OMA" id="AIRYKEC"/>
<evidence type="ECO:0000256" key="5">
    <source>
        <dbReference type="ARBA" id="ARBA00023015"/>
    </source>
</evidence>
<dbReference type="GO" id="GO:0000976">
    <property type="term" value="F:transcription cis-regulatory region binding"/>
    <property type="evidence" value="ECO:0000318"/>
    <property type="project" value="GO_Central"/>
</dbReference>
<evidence type="ECO:0000313" key="13">
    <source>
        <dbReference type="RefSeq" id="XP_010246039.2"/>
    </source>
</evidence>
<dbReference type="PANTHER" id="PTHR31948:SF128">
    <property type="entry name" value="ZINC-FINGER HOMEODOMAIN PROTEIN 8"/>
    <property type="match status" value="1"/>
</dbReference>
<feature type="region of interest" description="Disordered" evidence="10">
    <location>
        <begin position="257"/>
        <end position="284"/>
    </location>
</feature>
<dbReference type="AlphaFoldDB" id="A0A1U7Z5E4"/>
<dbReference type="Gene3D" id="1.10.10.60">
    <property type="entry name" value="Homeodomain-like"/>
    <property type="match status" value="1"/>
</dbReference>
<dbReference type="GO" id="GO:0008270">
    <property type="term" value="F:zinc ion binding"/>
    <property type="evidence" value="ECO:0007669"/>
    <property type="project" value="UniProtKB-KW"/>
</dbReference>
<evidence type="ECO:0000313" key="12">
    <source>
        <dbReference type="Proteomes" id="UP000189703"/>
    </source>
</evidence>
<gene>
    <name evidence="13" type="primary">LOC104589415</name>
</gene>
<evidence type="ECO:0000256" key="9">
    <source>
        <dbReference type="ARBA" id="ARBA00023242"/>
    </source>
</evidence>
<dbReference type="OrthoDB" id="1910053at2759"/>
<dbReference type="RefSeq" id="XP_010246039.2">
    <property type="nucleotide sequence ID" value="XM_010247737.2"/>
</dbReference>
<proteinExistence type="predicted"/>
<dbReference type="GO" id="GO:0006355">
    <property type="term" value="P:regulation of DNA-templated transcription"/>
    <property type="evidence" value="ECO:0000318"/>
    <property type="project" value="GO_Central"/>
</dbReference>
<dbReference type="PANTHER" id="PTHR31948">
    <property type="entry name" value="ZINC-FINGER HOMEODOMAIN PROTEIN 2"/>
    <property type="match status" value="1"/>
</dbReference>